<evidence type="ECO:0008006" key="8">
    <source>
        <dbReference type="Google" id="ProtNLM"/>
    </source>
</evidence>
<name>A0A9N9PFS9_9HELO</name>
<organism evidence="6 7">
    <name type="scientific">Hymenoscyphus fraxineus</name>
    <dbReference type="NCBI Taxonomy" id="746836"/>
    <lineage>
        <taxon>Eukaryota</taxon>
        <taxon>Fungi</taxon>
        <taxon>Dikarya</taxon>
        <taxon>Ascomycota</taxon>
        <taxon>Pezizomycotina</taxon>
        <taxon>Leotiomycetes</taxon>
        <taxon>Helotiales</taxon>
        <taxon>Helotiaceae</taxon>
        <taxon>Hymenoscyphus</taxon>
    </lineage>
</organism>
<dbReference type="InterPro" id="IPR050121">
    <property type="entry name" value="Cytochrome_P450_monoxygenase"/>
</dbReference>
<protein>
    <recommendedName>
        <fullName evidence="8">Cytochrome P450</fullName>
    </recommendedName>
</protein>
<reference evidence="6" key="1">
    <citation type="submission" date="2021-07" db="EMBL/GenBank/DDBJ databases">
        <authorList>
            <person name="Durling M."/>
        </authorList>
    </citation>
    <scope>NUCLEOTIDE SEQUENCE</scope>
</reference>
<keyword evidence="5" id="KW-0349">Heme</keyword>
<dbReference type="GO" id="GO:0004497">
    <property type="term" value="F:monooxygenase activity"/>
    <property type="evidence" value="ECO:0007669"/>
    <property type="project" value="InterPro"/>
</dbReference>
<dbReference type="InterPro" id="IPR036396">
    <property type="entry name" value="Cyt_P450_sf"/>
</dbReference>
<dbReference type="PANTHER" id="PTHR24305">
    <property type="entry name" value="CYTOCHROME P450"/>
    <property type="match status" value="1"/>
</dbReference>
<dbReference type="PANTHER" id="PTHR24305:SF166">
    <property type="entry name" value="CYTOCHROME P450 12A4, MITOCHONDRIAL-RELATED"/>
    <property type="match status" value="1"/>
</dbReference>
<dbReference type="SUPFAM" id="SSF48264">
    <property type="entry name" value="Cytochrome P450"/>
    <property type="match status" value="1"/>
</dbReference>
<keyword evidence="7" id="KW-1185">Reference proteome</keyword>
<accession>A0A9N9PFS9</accession>
<evidence type="ECO:0000256" key="2">
    <source>
        <dbReference type="ARBA" id="ARBA00010617"/>
    </source>
</evidence>
<evidence type="ECO:0000256" key="1">
    <source>
        <dbReference type="ARBA" id="ARBA00001971"/>
    </source>
</evidence>
<evidence type="ECO:0000256" key="5">
    <source>
        <dbReference type="PIRSR" id="PIRSR602403-1"/>
    </source>
</evidence>
<dbReference type="AlphaFoldDB" id="A0A9N9PFS9"/>
<sequence>MDEMLDHCITGQLPTSIIVTYVVWELTQNPEWTDRLHHELSKLSVENKLGGNSLSPPAVGKLPILNAVVMETHRVYSSNPGPWPRINLTRGPQLGERYYIPAGTTVGASSYALHRNEKIFPQPNHWHPRRWLDADARQLSDMNRWFWAFGSGPCKCLGSHFAVIVIKSVIKVIYTDFKAEIVDDSGIAQVDAPIASLSGDKLLVKFVPAEKRG</sequence>
<dbReference type="GO" id="GO:0016705">
    <property type="term" value="F:oxidoreductase activity, acting on paired donors, with incorporation or reduction of molecular oxygen"/>
    <property type="evidence" value="ECO:0007669"/>
    <property type="project" value="InterPro"/>
</dbReference>
<dbReference type="Gene3D" id="1.10.630.10">
    <property type="entry name" value="Cytochrome P450"/>
    <property type="match status" value="1"/>
</dbReference>
<dbReference type="Pfam" id="PF00067">
    <property type="entry name" value="p450"/>
    <property type="match status" value="1"/>
</dbReference>
<evidence type="ECO:0000256" key="3">
    <source>
        <dbReference type="ARBA" id="ARBA00022723"/>
    </source>
</evidence>
<dbReference type="GO" id="GO:0020037">
    <property type="term" value="F:heme binding"/>
    <property type="evidence" value="ECO:0007669"/>
    <property type="project" value="InterPro"/>
</dbReference>
<comment type="similarity">
    <text evidence="2">Belongs to the cytochrome P450 family.</text>
</comment>
<evidence type="ECO:0000256" key="4">
    <source>
        <dbReference type="ARBA" id="ARBA00023004"/>
    </source>
</evidence>
<dbReference type="InterPro" id="IPR001128">
    <property type="entry name" value="Cyt_P450"/>
</dbReference>
<dbReference type="InterPro" id="IPR002403">
    <property type="entry name" value="Cyt_P450_E_grp-IV"/>
</dbReference>
<feature type="binding site" description="axial binding residue" evidence="5">
    <location>
        <position position="156"/>
    </location>
    <ligand>
        <name>heme</name>
        <dbReference type="ChEBI" id="CHEBI:30413"/>
    </ligand>
    <ligandPart>
        <name>Fe</name>
        <dbReference type="ChEBI" id="CHEBI:18248"/>
    </ligandPart>
</feature>
<dbReference type="PRINTS" id="PR00465">
    <property type="entry name" value="EP450IV"/>
</dbReference>
<evidence type="ECO:0000313" key="6">
    <source>
        <dbReference type="EMBL" id="CAG8950809.1"/>
    </source>
</evidence>
<proteinExistence type="inferred from homology"/>
<keyword evidence="3 5" id="KW-0479">Metal-binding</keyword>
<gene>
    <name evidence="6" type="ORF">HYFRA_00003025</name>
</gene>
<comment type="cofactor">
    <cofactor evidence="1 5">
        <name>heme</name>
        <dbReference type="ChEBI" id="CHEBI:30413"/>
    </cofactor>
</comment>
<keyword evidence="4 5" id="KW-0408">Iron</keyword>
<dbReference type="EMBL" id="CAJVRL010000038">
    <property type="protein sequence ID" value="CAG8950809.1"/>
    <property type="molecule type" value="Genomic_DNA"/>
</dbReference>
<dbReference type="Proteomes" id="UP000696280">
    <property type="component" value="Unassembled WGS sequence"/>
</dbReference>
<dbReference type="OrthoDB" id="1470350at2759"/>
<evidence type="ECO:0000313" key="7">
    <source>
        <dbReference type="Proteomes" id="UP000696280"/>
    </source>
</evidence>
<dbReference type="GO" id="GO:0005506">
    <property type="term" value="F:iron ion binding"/>
    <property type="evidence" value="ECO:0007669"/>
    <property type="project" value="InterPro"/>
</dbReference>
<comment type="caution">
    <text evidence="6">The sequence shown here is derived from an EMBL/GenBank/DDBJ whole genome shotgun (WGS) entry which is preliminary data.</text>
</comment>